<dbReference type="PROSITE" id="PS50850">
    <property type="entry name" value="MFS"/>
    <property type="match status" value="1"/>
</dbReference>
<organism evidence="7 8">
    <name type="scientific">Phyllosticta citriasiana</name>
    <dbReference type="NCBI Taxonomy" id="595635"/>
    <lineage>
        <taxon>Eukaryota</taxon>
        <taxon>Fungi</taxon>
        <taxon>Dikarya</taxon>
        <taxon>Ascomycota</taxon>
        <taxon>Pezizomycotina</taxon>
        <taxon>Dothideomycetes</taxon>
        <taxon>Dothideomycetes incertae sedis</taxon>
        <taxon>Botryosphaeriales</taxon>
        <taxon>Phyllostictaceae</taxon>
        <taxon>Phyllosticta</taxon>
    </lineage>
</organism>
<comment type="subcellular location">
    <subcellularLocation>
        <location evidence="1">Membrane</location>
        <topology evidence="1">Multi-pass membrane protein</topology>
    </subcellularLocation>
</comment>
<evidence type="ECO:0000313" key="8">
    <source>
        <dbReference type="Proteomes" id="UP001363622"/>
    </source>
</evidence>
<accession>A0ABR1KHN7</accession>
<comment type="caution">
    <text evidence="7">The sequence shown here is derived from an EMBL/GenBank/DDBJ whole genome shotgun (WGS) entry which is preliminary data.</text>
</comment>
<sequence>MFVVHERGRALSVYLFGQQLGRILGLITGGSGADALGWRWAQYISTIINGGVLLLLLFTFEETTFPRFLFNNRQGTAAAAALSTVPQAKLTNALCPRQQQ</sequence>
<dbReference type="Proteomes" id="UP001363622">
    <property type="component" value="Unassembled WGS sequence"/>
</dbReference>
<evidence type="ECO:0000256" key="5">
    <source>
        <dbReference type="SAM" id="Phobius"/>
    </source>
</evidence>
<evidence type="ECO:0000256" key="1">
    <source>
        <dbReference type="ARBA" id="ARBA00004141"/>
    </source>
</evidence>
<evidence type="ECO:0000259" key="6">
    <source>
        <dbReference type="PROSITE" id="PS50850"/>
    </source>
</evidence>
<dbReference type="Pfam" id="PF07690">
    <property type="entry name" value="MFS_1"/>
    <property type="match status" value="1"/>
</dbReference>
<keyword evidence="3 5" id="KW-1133">Transmembrane helix</keyword>
<name>A0ABR1KHN7_9PEZI</name>
<evidence type="ECO:0000256" key="4">
    <source>
        <dbReference type="ARBA" id="ARBA00023136"/>
    </source>
</evidence>
<dbReference type="InterPro" id="IPR020846">
    <property type="entry name" value="MFS_dom"/>
</dbReference>
<dbReference type="InterPro" id="IPR036259">
    <property type="entry name" value="MFS_trans_sf"/>
</dbReference>
<keyword evidence="4 5" id="KW-0472">Membrane</keyword>
<dbReference type="EMBL" id="JBBPHU010000008">
    <property type="protein sequence ID" value="KAK7514946.1"/>
    <property type="molecule type" value="Genomic_DNA"/>
</dbReference>
<reference evidence="7 8" key="1">
    <citation type="submission" date="2024-04" db="EMBL/GenBank/DDBJ databases">
        <title>Phyllosticta paracitricarpa is synonymous to the EU quarantine fungus P. citricarpa based on phylogenomic analyses.</title>
        <authorList>
            <consortium name="Lawrence Berkeley National Laboratory"/>
            <person name="Van Ingen-Buijs V.A."/>
            <person name="Van Westerhoven A.C."/>
            <person name="Haridas S."/>
            <person name="Skiadas P."/>
            <person name="Martin F."/>
            <person name="Groenewald J.Z."/>
            <person name="Crous P.W."/>
            <person name="Seidl M.F."/>
        </authorList>
    </citation>
    <scope>NUCLEOTIDE SEQUENCE [LARGE SCALE GENOMIC DNA]</scope>
    <source>
        <strain evidence="7 8">CBS 123371</strain>
    </source>
</reference>
<dbReference type="PANTHER" id="PTHR23502:SF178">
    <property type="entry name" value="TRANSPORTER, PUTATIVE (AFU_ORTHOLOGUE AFUA_2G02040)-RELATED"/>
    <property type="match status" value="1"/>
</dbReference>
<keyword evidence="2 5" id="KW-0812">Transmembrane</keyword>
<dbReference type="InterPro" id="IPR011701">
    <property type="entry name" value="MFS"/>
</dbReference>
<dbReference type="SUPFAM" id="SSF103473">
    <property type="entry name" value="MFS general substrate transporter"/>
    <property type="match status" value="1"/>
</dbReference>
<feature type="domain" description="Major facilitator superfamily (MFS) profile" evidence="6">
    <location>
        <begin position="1"/>
        <end position="100"/>
    </location>
</feature>
<feature type="transmembrane region" description="Helical" evidence="5">
    <location>
        <begin position="40"/>
        <end position="60"/>
    </location>
</feature>
<keyword evidence="8" id="KW-1185">Reference proteome</keyword>
<protein>
    <recommendedName>
        <fullName evidence="6">Major facilitator superfamily (MFS) profile domain-containing protein</fullName>
    </recommendedName>
</protein>
<gene>
    <name evidence="7" type="ORF">IWZ03DRAFT_233288</name>
</gene>
<dbReference type="PANTHER" id="PTHR23502">
    <property type="entry name" value="MAJOR FACILITATOR SUPERFAMILY"/>
    <property type="match status" value="1"/>
</dbReference>
<proteinExistence type="predicted"/>
<evidence type="ECO:0000256" key="3">
    <source>
        <dbReference type="ARBA" id="ARBA00022989"/>
    </source>
</evidence>
<evidence type="ECO:0000256" key="2">
    <source>
        <dbReference type="ARBA" id="ARBA00022692"/>
    </source>
</evidence>
<evidence type="ECO:0000313" key="7">
    <source>
        <dbReference type="EMBL" id="KAK7514946.1"/>
    </source>
</evidence>
<dbReference type="Gene3D" id="1.20.1250.20">
    <property type="entry name" value="MFS general substrate transporter like domains"/>
    <property type="match status" value="1"/>
</dbReference>